<proteinExistence type="predicted"/>
<evidence type="ECO:0000313" key="3">
    <source>
        <dbReference type="Proteomes" id="UP000015105"/>
    </source>
</evidence>
<reference evidence="3" key="1">
    <citation type="journal article" date="2014" name="Science">
        <title>Ancient hybridizations among the ancestral genomes of bread wheat.</title>
        <authorList>
            <consortium name="International Wheat Genome Sequencing Consortium,"/>
            <person name="Marcussen T."/>
            <person name="Sandve S.R."/>
            <person name="Heier L."/>
            <person name="Spannagl M."/>
            <person name="Pfeifer M."/>
            <person name="Jakobsen K.S."/>
            <person name="Wulff B.B."/>
            <person name="Steuernagel B."/>
            <person name="Mayer K.F."/>
            <person name="Olsen O.A."/>
        </authorList>
    </citation>
    <scope>NUCLEOTIDE SEQUENCE [LARGE SCALE GENOMIC DNA]</scope>
    <source>
        <strain evidence="3">cv. AL8/78</strain>
    </source>
</reference>
<evidence type="ECO:0000313" key="2">
    <source>
        <dbReference type="EnsemblPlants" id="AET5Gv20884400.1"/>
    </source>
</evidence>
<reference evidence="2" key="5">
    <citation type="journal article" date="2021" name="G3 (Bethesda)">
        <title>Aegilops tauschii genome assembly Aet v5.0 features greater sequence contiguity and improved annotation.</title>
        <authorList>
            <person name="Wang L."/>
            <person name="Zhu T."/>
            <person name="Rodriguez J.C."/>
            <person name="Deal K.R."/>
            <person name="Dubcovsky J."/>
            <person name="McGuire P.E."/>
            <person name="Lux T."/>
            <person name="Spannagl M."/>
            <person name="Mayer K.F.X."/>
            <person name="Baldrich P."/>
            <person name="Meyers B.C."/>
            <person name="Huo N."/>
            <person name="Gu Y.Q."/>
            <person name="Zhou H."/>
            <person name="Devos K.M."/>
            <person name="Bennetzen J.L."/>
            <person name="Unver T."/>
            <person name="Budak H."/>
            <person name="Gulick P.J."/>
            <person name="Galiba G."/>
            <person name="Kalapos B."/>
            <person name="Nelson D.R."/>
            <person name="Li P."/>
            <person name="You F.M."/>
            <person name="Luo M.C."/>
            <person name="Dvorak J."/>
        </authorList>
    </citation>
    <scope>NUCLEOTIDE SEQUENCE [LARGE SCALE GENOMIC DNA]</scope>
    <source>
        <strain evidence="2">cv. AL8/78</strain>
    </source>
</reference>
<reference evidence="2" key="4">
    <citation type="submission" date="2019-03" db="UniProtKB">
        <authorList>
            <consortium name="EnsemblPlants"/>
        </authorList>
    </citation>
    <scope>IDENTIFICATION</scope>
</reference>
<reference evidence="2" key="3">
    <citation type="journal article" date="2017" name="Nature">
        <title>Genome sequence of the progenitor of the wheat D genome Aegilops tauschii.</title>
        <authorList>
            <person name="Luo M.C."/>
            <person name="Gu Y.Q."/>
            <person name="Puiu D."/>
            <person name="Wang H."/>
            <person name="Twardziok S.O."/>
            <person name="Deal K.R."/>
            <person name="Huo N."/>
            <person name="Zhu T."/>
            <person name="Wang L."/>
            <person name="Wang Y."/>
            <person name="McGuire P.E."/>
            <person name="Liu S."/>
            <person name="Long H."/>
            <person name="Ramasamy R.K."/>
            <person name="Rodriguez J.C."/>
            <person name="Van S.L."/>
            <person name="Yuan L."/>
            <person name="Wang Z."/>
            <person name="Xia Z."/>
            <person name="Xiao L."/>
            <person name="Anderson O.D."/>
            <person name="Ouyang S."/>
            <person name="Liang Y."/>
            <person name="Zimin A.V."/>
            <person name="Pertea G."/>
            <person name="Qi P."/>
            <person name="Bennetzen J.L."/>
            <person name="Dai X."/>
            <person name="Dawson M.W."/>
            <person name="Muller H.G."/>
            <person name="Kugler K."/>
            <person name="Rivarola-Duarte L."/>
            <person name="Spannagl M."/>
            <person name="Mayer K.F.X."/>
            <person name="Lu F.H."/>
            <person name="Bevan M.W."/>
            <person name="Leroy P."/>
            <person name="Li P."/>
            <person name="You F.M."/>
            <person name="Sun Q."/>
            <person name="Liu Z."/>
            <person name="Lyons E."/>
            <person name="Wicker T."/>
            <person name="Salzberg S.L."/>
            <person name="Devos K.M."/>
            <person name="Dvorak J."/>
        </authorList>
    </citation>
    <scope>NUCLEOTIDE SEQUENCE [LARGE SCALE GENOMIC DNA]</scope>
    <source>
        <strain evidence="2">cv. AL8/78</strain>
    </source>
</reference>
<dbReference type="AlphaFoldDB" id="A0A453LRI7"/>
<evidence type="ECO:0000256" key="1">
    <source>
        <dbReference type="SAM" id="MobiDB-lite"/>
    </source>
</evidence>
<feature type="compositionally biased region" description="Low complexity" evidence="1">
    <location>
        <begin position="16"/>
        <end position="32"/>
    </location>
</feature>
<dbReference type="Proteomes" id="UP000015105">
    <property type="component" value="Chromosome 5D"/>
</dbReference>
<organism evidence="2 3">
    <name type="scientific">Aegilops tauschii subsp. strangulata</name>
    <name type="common">Goatgrass</name>
    <dbReference type="NCBI Taxonomy" id="200361"/>
    <lineage>
        <taxon>Eukaryota</taxon>
        <taxon>Viridiplantae</taxon>
        <taxon>Streptophyta</taxon>
        <taxon>Embryophyta</taxon>
        <taxon>Tracheophyta</taxon>
        <taxon>Spermatophyta</taxon>
        <taxon>Magnoliopsida</taxon>
        <taxon>Liliopsida</taxon>
        <taxon>Poales</taxon>
        <taxon>Poaceae</taxon>
        <taxon>BOP clade</taxon>
        <taxon>Pooideae</taxon>
        <taxon>Triticodae</taxon>
        <taxon>Triticeae</taxon>
        <taxon>Triticinae</taxon>
        <taxon>Aegilops</taxon>
    </lineage>
</organism>
<accession>A0A453LRI7</accession>
<protein>
    <submittedName>
        <fullName evidence="2">Uncharacterized protein</fullName>
    </submittedName>
</protein>
<reference evidence="3" key="2">
    <citation type="journal article" date="2017" name="Nat. Plants">
        <title>The Aegilops tauschii genome reveals multiple impacts of transposons.</title>
        <authorList>
            <person name="Zhao G."/>
            <person name="Zou C."/>
            <person name="Li K."/>
            <person name="Wang K."/>
            <person name="Li T."/>
            <person name="Gao L."/>
            <person name="Zhang X."/>
            <person name="Wang H."/>
            <person name="Yang Z."/>
            <person name="Liu X."/>
            <person name="Jiang W."/>
            <person name="Mao L."/>
            <person name="Kong X."/>
            <person name="Jiao Y."/>
            <person name="Jia J."/>
        </authorList>
    </citation>
    <scope>NUCLEOTIDE SEQUENCE [LARGE SCALE GENOMIC DNA]</scope>
    <source>
        <strain evidence="3">cv. AL8/78</strain>
    </source>
</reference>
<dbReference type="Gramene" id="AET5Gv20884400.1">
    <property type="protein sequence ID" value="AET5Gv20884400.1"/>
    <property type="gene ID" value="AET5Gv20884400"/>
</dbReference>
<keyword evidence="3" id="KW-1185">Reference proteome</keyword>
<sequence length="32" mass="3004">HAPLASHAATPGPRLARASGGQPAAPAGAHAH</sequence>
<name>A0A453LRI7_AEGTS</name>
<feature type="region of interest" description="Disordered" evidence="1">
    <location>
        <begin position="1"/>
        <end position="32"/>
    </location>
</feature>
<dbReference type="EnsemblPlants" id="AET5Gv20884400.1">
    <property type="protein sequence ID" value="AET5Gv20884400.1"/>
    <property type="gene ID" value="AET5Gv20884400"/>
</dbReference>